<keyword evidence="4" id="KW-1185">Reference proteome</keyword>
<dbReference type="Proteomes" id="UP000018896">
    <property type="component" value="Unassembled WGS sequence"/>
</dbReference>
<protein>
    <submittedName>
        <fullName evidence="3">Uncharacterized protein</fullName>
    </submittedName>
</protein>
<name>W4QS01_HALA3</name>
<evidence type="ECO:0000313" key="3">
    <source>
        <dbReference type="EMBL" id="GAE34707.1"/>
    </source>
</evidence>
<feature type="transmembrane region" description="Helical" evidence="2">
    <location>
        <begin position="12"/>
        <end position="33"/>
    </location>
</feature>
<evidence type="ECO:0000313" key="4">
    <source>
        <dbReference type="Proteomes" id="UP000018896"/>
    </source>
</evidence>
<dbReference type="EMBL" id="BAUV01000010">
    <property type="protein sequence ID" value="GAE34707.1"/>
    <property type="molecule type" value="Genomic_DNA"/>
</dbReference>
<dbReference type="AlphaFoldDB" id="W4QS01"/>
<keyword evidence="2" id="KW-0472">Membrane</keyword>
<sequence>MLKRFSGQEVFIVSSAFLVLLFMYIAIIVSAPINELSEIVEQGELDFLTESNDESSTETTSSYALGDSLTGDKNE</sequence>
<feature type="region of interest" description="Disordered" evidence="1">
    <location>
        <begin position="50"/>
        <end position="75"/>
    </location>
</feature>
<dbReference type="RefSeq" id="WP_035663738.1">
    <property type="nucleotide sequence ID" value="NZ_BAUV01000010.1"/>
</dbReference>
<evidence type="ECO:0000256" key="2">
    <source>
        <dbReference type="SAM" id="Phobius"/>
    </source>
</evidence>
<keyword evidence="2" id="KW-1133">Transmembrane helix</keyword>
<accession>W4QS01</accession>
<gene>
    <name evidence="3" type="ORF">JCM9157_1782</name>
</gene>
<reference evidence="3 4" key="1">
    <citation type="journal article" date="2014" name="Genome Announc.">
        <title>Draft Genome Sequences of Three Alkaliphilic Bacillus Strains, Bacillus wakoensis JCM 9140T, Bacillus akibai JCM 9157T, and Bacillus hemicellulosilyticus JCM 9152T.</title>
        <authorList>
            <person name="Yuki M."/>
            <person name="Oshima K."/>
            <person name="Suda W."/>
            <person name="Oshida Y."/>
            <person name="Kitamura K."/>
            <person name="Iida T."/>
            <person name="Hattori M."/>
            <person name="Ohkuma M."/>
        </authorList>
    </citation>
    <scope>NUCLEOTIDE SEQUENCE [LARGE SCALE GENOMIC DNA]</scope>
    <source>
        <strain evidence="3 4">JCM 9157</strain>
    </source>
</reference>
<organism evidence="3 4">
    <name type="scientific">Halalkalibacter akibai (strain ATCC 43226 / DSM 21942 / CIP 109018 / JCM 9157 / 1139)</name>
    <name type="common">Bacillus akibai</name>
    <dbReference type="NCBI Taxonomy" id="1236973"/>
    <lineage>
        <taxon>Bacteria</taxon>
        <taxon>Bacillati</taxon>
        <taxon>Bacillota</taxon>
        <taxon>Bacilli</taxon>
        <taxon>Bacillales</taxon>
        <taxon>Bacillaceae</taxon>
        <taxon>Halalkalibacter</taxon>
    </lineage>
</organism>
<dbReference type="OrthoDB" id="2943669at2"/>
<dbReference type="STRING" id="1236973.JCM9157_1782"/>
<proteinExistence type="predicted"/>
<evidence type="ECO:0000256" key="1">
    <source>
        <dbReference type="SAM" id="MobiDB-lite"/>
    </source>
</evidence>
<keyword evidence="2" id="KW-0812">Transmembrane</keyword>
<comment type="caution">
    <text evidence="3">The sequence shown here is derived from an EMBL/GenBank/DDBJ whole genome shotgun (WGS) entry which is preliminary data.</text>
</comment>